<dbReference type="InterPro" id="IPR005565">
    <property type="entry name" value="Hemolysn_activator_HlyB_C"/>
</dbReference>
<name>A0AAW7K4H5_9GAMM</name>
<evidence type="ECO:0000256" key="1">
    <source>
        <dbReference type="ARBA" id="ARBA00022452"/>
    </source>
</evidence>
<evidence type="ECO:0000313" key="8">
    <source>
        <dbReference type="EMBL" id="MDN0088502.1"/>
    </source>
</evidence>
<dbReference type="AlphaFoldDB" id="A0AAW7K4H5"/>
<evidence type="ECO:0000256" key="4">
    <source>
        <dbReference type="SAM" id="MobiDB-lite"/>
    </source>
</evidence>
<reference evidence="8" key="1">
    <citation type="submission" date="2023-06" db="EMBL/GenBank/DDBJ databases">
        <authorList>
            <person name="Polev D.E."/>
            <person name="Saitova A.T."/>
            <person name="Bogumilchik E.A."/>
            <person name="Kokorina G.I."/>
            <person name="Voskresenskaia E.A."/>
        </authorList>
    </citation>
    <scope>NUCLEOTIDE SEQUENCE</scope>
    <source>
        <strain evidence="8">2145 StPb PI</strain>
    </source>
</reference>
<keyword evidence="5" id="KW-0732">Signal</keyword>
<dbReference type="InterPro" id="IPR013686">
    <property type="entry name" value="Polypept-transport_assoc_ShlB"/>
</dbReference>
<dbReference type="GO" id="GO:0008320">
    <property type="term" value="F:protein transmembrane transporter activity"/>
    <property type="evidence" value="ECO:0007669"/>
    <property type="project" value="TreeGrafter"/>
</dbReference>
<accession>A0AAW7K4H5</accession>
<evidence type="ECO:0000259" key="6">
    <source>
        <dbReference type="Pfam" id="PF03865"/>
    </source>
</evidence>
<evidence type="ECO:0000256" key="5">
    <source>
        <dbReference type="SAM" id="SignalP"/>
    </source>
</evidence>
<protein>
    <submittedName>
        <fullName evidence="8">POTRA domain-containing protein</fullName>
    </submittedName>
</protein>
<keyword evidence="3" id="KW-0998">Cell outer membrane</keyword>
<dbReference type="EMBL" id="JAUEHU010000014">
    <property type="protein sequence ID" value="MDN0088502.1"/>
    <property type="molecule type" value="Genomic_DNA"/>
</dbReference>
<dbReference type="Pfam" id="PF03865">
    <property type="entry name" value="ShlB"/>
    <property type="match status" value="1"/>
</dbReference>
<gene>
    <name evidence="8" type="ORF">QVN42_14110</name>
</gene>
<comment type="caution">
    <text evidence="8">The sequence shown here is derived from an EMBL/GenBank/DDBJ whole genome shotgun (WGS) entry which is preliminary data.</text>
</comment>
<dbReference type="PANTHER" id="PTHR34597:SF6">
    <property type="entry name" value="BLR6126 PROTEIN"/>
    <property type="match status" value="1"/>
</dbReference>
<evidence type="ECO:0000256" key="3">
    <source>
        <dbReference type="ARBA" id="ARBA00023237"/>
    </source>
</evidence>
<keyword evidence="1" id="KW-0472">Membrane</keyword>
<dbReference type="Gene3D" id="3.10.20.310">
    <property type="entry name" value="membrane protein fhac"/>
    <property type="match status" value="1"/>
</dbReference>
<dbReference type="Gene3D" id="2.40.160.50">
    <property type="entry name" value="membrane protein fhac: a member of the omp85/tpsb transporter family"/>
    <property type="match status" value="1"/>
</dbReference>
<evidence type="ECO:0000256" key="2">
    <source>
        <dbReference type="ARBA" id="ARBA00022692"/>
    </source>
</evidence>
<feature type="signal peptide" evidence="5">
    <location>
        <begin position="1"/>
        <end position="20"/>
    </location>
</feature>
<dbReference type="PANTHER" id="PTHR34597">
    <property type="entry name" value="SLR1661 PROTEIN"/>
    <property type="match status" value="1"/>
</dbReference>
<keyword evidence="1" id="KW-1134">Transmembrane beta strand</keyword>
<keyword evidence="2" id="KW-0812">Transmembrane</keyword>
<organism evidence="8 9">
    <name type="scientific">Yersinia nurmii</name>
    <dbReference type="NCBI Taxonomy" id="685706"/>
    <lineage>
        <taxon>Bacteria</taxon>
        <taxon>Pseudomonadati</taxon>
        <taxon>Pseudomonadota</taxon>
        <taxon>Gammaproteobacteria</taxon>
        <taxon>Enterobacterales</taxon>
        <taxon>Yersiniaceae</taxon>
        <taxon>Yersinia</taxon>
    </lineage>
</organism>
<dbReference type="RefSeq" id="WP_289818122.1">
    <property type="nucleotide sequence ID" value="NZ_JAUEHU010000014.1"/>
</dbReference>
<feature type="chain" id="PRO_5043386834" evidence="5">
    <location>
        <begin position="21"/>
        <end position="572"/>
    </location>
</feature>
<feature type="region of interest" description="Disordered" evidence="4">
    <location>
        <begin position="35"/>
        <end position="54"/>
    </location>
</feature>
<sequence>MKNRIWLFFLFIAVAEHSLANTVPMLIDQNNPSRLAREIPKPQPARPQAPTLKTPAPSYALTLDTLIEVRHLDFIGGTRYDAKTLLAPFAPYIGKKVPLKNLMVATQTITKLYQQDGYVLSYAYLPADNFNNGTLKIGLVEGYIGNTLIKSDNAAVGRWLTKLSKRIMADKPLTKEVFERYTILMSRTPDAKVTATAKNPNNIYGATVLEVQADHPRSWNVSTALDSRKGVYTGVLNATFSGFTGYGEQLGIATLLPINNKNNDRYLGLNYQQYLGDDGLLMQLKGSYYKQNPKDYTDVLTLQPDNITLSARTEQTQYNGGVVFSYPLYLTQKKQWTVSGGLDYVDKSYNLKPRARFNNFNNQLRDLPDQNQSMHYPAAEVALLGYREYTQAYWSTRFSVRQGINGALASSSTSWGDLGFTRWKVNGDTAYLFAEKWRLSASAEGDWSDNVLPEAEQATFGGLRYGRGYPDSEATGDYGYGGQVEMRYIHNRDGQWLKTIQPYLLVDTARTFFNTPQLPAKKLASYAVGVTFGDNKHYSFSLEGARPFGDVPSDSTRRDWRLNATFTYNFAN</sequence>
<evidence type="ECO:0000313" key="9">
    <source>
        <dbReference type="Proteomes" id="UP001167864"/>
    </source>
</evidence>
<proteinExistence type="predicted"/>
<dbReference type="Proteomes" id="UP001167864">
    <property type="component" value="Unassembled WGS sequence"/>
</dbReference>
<feature type="domain" description="Polypeptide-transport-associated ShlB-type" evidence="7">
    <location>
        <begin position="68"/>
        <end position="142"/>
    </location>
</feature>
<dbReference type="GO" id="GO:0046819">
    <property type="term" value="P:protein secretion by the type V secretion system"/>
    <property type="evidence" value="ECO:0007669"/>
    <property type="project" value="TreeGrafter"/>
</dbReference>
<feature type="domain" description="Haemolysin activator HlyB C-terminal" evidence="6">
    <location>
        <begin position="361"/>
        <end position="531"/>
    </location>
</feature>
<dbReference type="GO" id="GO:0098046">
    <property type="term" value="C:type V protein secretion system complex"/>
    <property type="evidence" value="ECO:0007669"/>
    <property type="project" value="TreeGrafter"/>
</dbReference>
<evidence type="ECO:0000259" key="7">
    <source>
        <dbReference type="Pfam" id="PF08479"/>
    </source>
</evidence>
<dbReference type="Pfam" id="PF08479">
    <property type="entry name" value="POTRA_2"/>
    <property type="match status" value="1"/>
</dbReference>
<dbReference type="InterPro" id="IPR051544">
    <property type="entry name" value="TPS_OM_transporter"/>
</dbReference>